<dbReference type="Proteomes" id="UP000233606">
    <property type="component" value="Unassembled WGS sequence"/>
</dbReference>
<keyword evidence="2" id="KW-1185">Reference proteome</keyword>
<dbReference type="EMBL" id="PIWU01000034">
    <property type="protein sequence ID" value="PKE55319.1"/>
    <property type="molecule type" value="Genomic_DNA"/>
</dbReference>
<protein>
    <submittedName>
        <fullName evidence="1">Uncharacterized protein</fullName>
    </submittedName>
</protein>
<sequence>MSKRTSDQIYGALGEYFFKGEESLFNEEQLKLAQQHKSKLKTLSRKSKRERGFLKIRLTILKTPSYILYFISNVCGFIALPFQWMYGNLNSIGVDYENYIELNNVRKERPYTKEMNEYAYKTVLPLLEELETDDMSEKHDGYLAKKGLATKTEKIME</sequence>
<name>A0ACC9MPK1_9STAP</name>
<reference evidence="1" key="1">
    <citation type="submission" date="2017-12" db="EMBL/GenBank/DDBJ databases">
        <title>Genomics of Macrococcus caseolyticus.</title>
        <authorList>
            <person name="MacFadyen A.C."/>
            <person name="Paterson G.K."/>
        </authorList>
    </citation>
    <scope>NUCLEOTIDE SEQUENCE</scope>
    <source>
        <strain evidence="1">5459_5_49</strain>
    </source>
</reference>
<proteinExistence type="predicted"/>
<comment type="caution">
    <text evidence="1">The sequence shown here is derived from an EMBL/GenBank/DDBJ whole genome shotgun (WGS) entry which is preliminary data.</text>
</comment>
<gene>
    <name evidence="1" type="ORF">CW682_12305</name>
</gene>
<organism evidence="1 2">
    <name type="scientific">Macrococcoides caseolyticum</name>
    <dbReference type="NCBI Taxonomy" id="69966"/>
    <lineage>
        <taxon>Bacteria</taxon>
        <taxon>Bacillati</taxon>
        <taxon>Bacillota</taxon>
        <taxon>Bacilli</taxon>
        <taxon>Bacillales</taxon>
        <taxon>Staphylococcaceae</taxon>
        <taxon>Macrococcoides</taxon>
    </lineage>
</organism>
<evidence type="ECO:0000313" key="2">
    <source>
        <dbReference type="Proteomes" id="UP000233606"/>
    </source>
</evidence>
<evidence type="ECO:0000313" key="1">
    <source>
        <dbReference type="EMBL" id="PKE55319.1"/>
    </source>
</evidence>
<accession>A0ACC9MPK1</accession>